<evidence type="ECO:0000313" key="4">
    <source>
        <dbReference type="RefSeq" id="XP_022111968.1"/>
    </source>
</evidence>
<dbReference type="InterPro" id="IPR051693">
    <property type="entry name" value="UPF0046_metallophosphoest"/>
</dbReference>
<dbReference type="OrthoDB" id="630188at2759"/>
<comment type="similarity">
    <text evidence="1">Belongs to the UPF0046 family.</text>
</comment>
<proteinExistence type="inferred from homology"/>
<name>A0A8B8A2M6_ACAPL</name>
<dbReference type="InterPro" id="IPR004843">
    <property type="entry name" value="Calcineurin-like_PHP"/>
</dbReference>
<protein>
    <submittedName>
        <fullName evidence="4">Metallophosphoesterase MPPED2-like isoform X3</fullName>
    </submittedName>
</protein>
<dbReference type="AlphaFoldDB" id="A0A8B8A2M6"/>
<dbReference type="CDD" id="cd07379">
    <property type="entry name" value="MPP_239FB"/>
    <property type="match status" value="1"/>
</dbReference>
<dbReference type="GeneID" id="110991103"/>
<organism evidence="3 4">
    <name type="scientific">Acanthaster planci</name>
    <name type="common">Crown-of-thorns starfish</name>
    <dbReference type="NCBI Taxonomy" id="133434"/>
    <lineage>
        <taxon>Eukaryota</taxon>
        <taxon>Metazoa</taxon>
        <taxon>Echinodermata</taxon>
        <taxon>Eleutherozoa</taxon>
        <taxon>Asterozoa</taxon>
        <taxon>Asteroidea</taxon>
        <taxon>Valvatacea</taxon>
        <taxon>Valvatida</taxon>
        <taxon>Acanthasteridae</taxon>
        <taxon>Acanthaster</taxon>
    </lineage>
</organism>
<gene>
    <name evidence="4" type="primary">LOC110991103</name>
</gene>
<reference evidence="4" key="1">
    <citation type="submission" date="2025-08" db="UniProtKB">
        <authorList>
            <consortium name="RefSeq"/>
        </authorList>
    </citation>
    <scope>IDENTIFICATION</scope>
</reference>
<dbReference type="PANTHER" id="PTHR12905">
    <property type="entry name" value="METALLOPHOSPHOESTERASE"/>
    <property type="match status" value="1"/>
</dbReference>
<feature type="domain" description="Calcineurin-like phosphoesterase" evidence="2">
    <location>
        <begin position="139"/>
        <end position="321"/>
    </location>
</feature>
<dbReference type="PANTHER" id="PTHR12905:SF0">
    <property type="entry name" value="CALCINEURIN-LIKE PHOSPHOESTERASE DOMAIN-CONTAINING PROTEIN"/>
    <property type="match status" value="1"/>
</dbReference>
<dbReference type="InterPro" id="IPR029052">
    <property type="entry name" value="Metallo-depent_PP-like"/>
</dbReference>
<dbReference type="GO" id="GO:0016787">
    <property type="term" value="F:hydrolase activity"/>
    <property type="evidence" value="ECO:0007669"/>
    <property type="project" value="InterPro"/>
</dbReference>
<evidence type="ECO:0000256" key="1">
    <source>
        <dbReference type="ARBA" id="ARBA00007993"/>
    </source>
</evidence>
<accession>A0A8B8A2M6</accession>
<dbReference type="SUPFAM" id="SSF56300">
    <property type="entry name" value="Metallo-dependent phosphatases"/>
    <property type="match status" value="2"/>
</dbReference>
<evidence type="ECO:0000259" key="2">
    <source>
        <dbReference type="Pfam" id="PF00149"/>
    </source>
</evidence>
<dbReference type="Proteomes" id="UP000694845">
    <property type="component" value="Unplaced"/>
</dbReference>
<dbReference type="RefSeq" id="XP_022111968.1">
    <property type="nucleotide sequence ID" value="XM_022256276.1"/>
</dbReference>
<evidence type="ECO:0000313" key="3">
    <source>
        <dbReference type="Proteomes" id="UP000694845"/>
    </source>
</evidence>
<dbReference type="Gene3D" id="3.60.21.10">
    <property type="match status" value="2"/>
</dbReference>
<keyword evidence="3" id="KW-1185">Reference proteome</keyword>
<dbReference type="Pfam" id="PF00149">
    <property type="entry name" value="Metallophos"/>
    <property type="match status" value="1"/>
</dbReference>
<sequence>MSFRRFLRATGSRSLSAKPRDEDIEDECAGEVTVHPESHKPTCVWDAMKNRSSTVCRVVQPINPDIPIPEGAVRFVCISDTHNQAARLLPTIPDGDILIHAGDFTNIGRPREIKRFNEFLGYTRFVCISDTFSRTSHMAKIPEGDILIHAGNFSNIGLPREVVAFNAFLGQLPHRHKVVIAGNHEVTFDRQLMTEQSSHVFMSFATALQEVKQEDWKHIPSLLTNCTYLEDAEVNIMGFRIYGSPWQPEFCDWAFNLPRGQPLLDKWNLIPAGIDVLVTHGPPLGHGDLTTSKERAGCVELLTTIQRRVKPKYHIFGHIHEGYGVTTDNKTTFINASICTVNYSPSNKPIVFDLPTPKVPNMEAETSV</sequence>